<accession>A0A2P2QE92</accession>
<name>A0A2P2QE92_RHIMU</name>
<dbReference type="AlphaFoldDB" id="A0A2P2QE92"/>
<sequence length="35" mass="3942">MALSKGKDKRLHSLVGLEWQLEIRTNSAPSVILIH</sequence>
<evidence type="ECO:0000313" key="1">
    <source>
        <dbReference type="EMBL" id="MBX65276.1"/>
    </source>
</evidence>
<dbReference type="EMBL" id="GGEC01084792">
    <property type="protein sequence ID" value="MBX65276.1"/>
    <property type="molecule type" value="Transcribed_RNA"/>
</dbReference>
<proteinExistence type="predicted"/>
<organism evidence="1">
    <name type="scientific">Rhizophora mucronata</name>
    <name type="common">Asiatic mangrove</name>
    <dbReference type="NCBI Taxonomy" id="61149"/>
    <lineage>
        <taxon>Eukaryota</taxon>
        <taxon>Viridiplantae</taxon>
        <taxon>Streptophyta</taxon>
        <taxon>Embryophyta</taxon>
        <taxon>Tracheophyta</taxon>
        <taxon>Spermatophyta</taxon>
        <taxon>Magnoliopsida</taxon>
        <taxon>eudicotyledons</taxon>
        <taxon>Gunneridae</taxon>
        <taxon>Pentapetalae</taxon>
        <taxon>rosids</taxon>
        <taxon>fabids</taxon>
        <taxon>Malpighiales</taxon>
        <taxon>Rhizophoraceae</taxon>
        <taxon>Rhizophora</taxon>
    </lineage>
</organism>
<reference evidence="1" key="1">
    <citation type="submission" date="2018-02" db="EMBL/GenBank/DDBJ databases">
        <title>Rhizophora mucronata_Transcriptome.</title>
        <authorList>
            <person name="Meera S.P."/>
            <person name="Sreeshan A."/>
            <person name="Augustine A."/>
        </authorList>
    </citation>
    <scope>NUCLEOTIDE SEQUENCE</scope>
    <source>
        <tissue evidence="1">Leaf</tissue>
    </source>
</reference>
<protein>
    <submittedName>
        <fullName evidence="1">Uncharacterized protein</fullName>
    </submittedName>
</protein>